<evidence type="ECO:0000313" key="2">
    <source>
        <dbReference type="EMBL" id="MST68544.1"/>
    </source>
</evidence>
<accession>A0A6A8M9P5</accession>
<protein>
    <submittedName>
        <fullName evidence="2">Heavy-metal-associated domain-containing protein</fullName>
    </submittedName>
</protein>
<dbReference type="InterPro" id="IPR036163">
    <property type="entry name" value="HMA_dom_sf"/>
</dbReference>
<evidence type="ECO:0000259" key="1">
    <source>
        <dbReference type="Pfam" id="PF00403"/>
    </source>
</evidence>
<dbReference type="CDD" id="cd00371">
    <property type="entry name" value="HMA"/>
    <property type="match status" value="1"/>
</dbReference>
<gene>
    <name evidence="2" type="ORF">FYJ66_02925</name>
</gene>
<dbReference type="Gene3D" id="3.30.70.100">
    <property type="match status" value="1"/>
</dbReference>
<proteinExistence type="predicted"/>
<name>A0A6A8M9P5_9FIRM</name>
<dbReference type="EMBL" id="VUNB01000002">
    <property type="protein sequence ID" value="MST68544.1"/>
    <property type="molecule type" value="Genomic_DNA"/>
</dbReference>
<dbReference type="GO" id="GO:0046872">
    <property type="term" value="F:metal ion binding"/>
    <property type="evidence" value="ECO:0007669"/>
    <property type="project" value="InterPro"/>
</dbReference>
<dbReference type="SUPFAM" id="SSF55008">
    <property type="entry name" value="HMA, heavy metal-associated domain"/>
    <property type="match status" value="1"/>
</dbReference>
<dbReference type="InterPro" id="IPR006121">
    <property type="entry name" value="HMA_dom"/>
</dbReference>
<reference evidence="2" key="1">
    <citation type="submission" date="2019-09" db="EMBL/GenBank/DDBJ databases">
        <title>In-depth cultivation of the pig gut microbiome towards novel bacterial diversity and tailored functional studies.</title>
        <authorList>
            <person name="Wylensek D."/>
            <person name="Hitch T.C.A."/>
            <person name="Clavel T."/>
        </authorList>
    </citation>
    <scope>NUCLEOTIDE SEQUENCE</scope>
    <source>
        <strain evidence="2">RF-744-FAT-WT-3</strain>
    </source>
</reference>
<dbReference type="RefSeq" id="WP_154572015.1">
    <property type="nucleotide sequence ID" value="NZ_VUNB01000002.1"/>
</dbReference>
<feature type="domain" description="HMA" evidence="1">
    <location>
        <begin position="6"/>
        <end position="66"/>
    </location>
</feature>
<dbReference type="Pfam" id="PF00403">
    <property type="entry name" value="HMA"/>
    <property type="match status" value="1"/>
</dbReference>
<dbReference type="AlphaFoldDB" id="A0A6A8M9P5"/>
<comment type="caution">
    <text evidence="2">The sequence shown here is derived from an EMBL/GenBank/DDBJ whole genome shotgun (WGS) entry which is preliminary data.</text>
</comment>
<sequence>MYKNEVKIDGMMCGMCESHIADELRKAFPDAKKIKASRRKNNAVFQTGEPVDPQVVQEVIEKTGYHYMGFSSAEK</sequence>
<organism evidence="2">
    <name type="scientific">Baileyella intestinalis</name>
    <dbReference type="NCBI Taxonomy" id="2606709"/>
    <lineage>
        <taxon>Bacteria</taxon>
        <taxon>Bacillati</taxon>
        <taxon>Bacillota</taxon>
        <taxon>Clostridia</taxon>
        <taxon>Peptostreptococcales</taxon>
        <taxon>Anaerovoracaceae</taxon>
        <taxon>Baileyella</taxon>
    </lineage>
</organism>